<dbReference type="EMBL" id="PEDP01005260">
    <property type="protein sequence ID" value="POS81986.1"/>
    <property type="molecule type" value="Genomic_DNA"/>
</dbReference>
<comment type="caution">
    <text evidence="2">The sequence shown here is derived from an EMBL/GenBank/DDBJ whole genome shotgun (WGS) entry which is preliminary data.</text>
</comment>
<name>A0A2S4PIV6_9PEZI</name>
<reference evidence="2 3" key="1">
    <citation type="submission" date="2017-10" db="EMBL/GenBank/DDBJ databases">
        <title>Development of genomic resources for the powdery mildew, Erysiphe pulchra.</title>
        <authorList>
            <person name="Wadl P.A."/>
            <person name="Mack B.M."/>
            <person name="Moore G."/>
            <person name="Beltz S.B."/>
        </authorList>
    </citation>
    <scope>NUCLEOTIDE SEQUENCE [LARGE SCALE GENOMIC DNA]</scope>
    <source>
        <strain evidence="2">Cflorida</strain>
    </source>
</reference>
<proteinExistence type="predicted"/>
<sequence>MAITRALGNPSVFVKITANPSWREILENLHHNQSPDTRPDLISRVFKIKLDKLLHDVKERNALGTSIGSIYSIEYQKRGLPHSHLLLHLHPDDMPKTPEQIDEIVRAQIPLDDPELAAIVKSQLTHGPCGPEFPNAPCMRDGKCSKGFPKRFCDETTIREGSYPEYARPDNGVRWGSERFMFDNRWVVPYNPYLTKKYGAHINVEIAGGVRAIKYLAKYIYKGSDRATLAVPGQYNEIEATLQGRYIGPSQAIWRLMGYATHEEKPAVMLLPFHLEGEHRVTFRTNQNQEQVVAGIESQSSVFLDWMKYNATHTDGRDLFYSDFPMHYTHVKNRGWHLRKKGHTIGRMPVAIPRQGERFYLRSLLTVKRGATSYEDLYTVDGVTYTTPSAACRAWGLTYDDSEWITLYNEVKDTTPAASLRYQFAVNLADSEILDPLRIWDLFQDNFTDDCLYRIQTMGDTLLLPPDDWSDEERRIDYGLWLLGENLRDFGMDFAGARIRGSRHRWVDRRVNVLISEAQNFDREVEAELNQRSVSQMSMGQRAAYDIIIDTIDNNRRPNSFFLHGPAGT</sequence>
<dbReference type="PANTHER" id="PTHR10492">
    <property type="match status" value="1"/>
</dbReference>
<evidence type="ECO:0000259" key="1">
    <source>
        <dbReference type="Pfam" id="PF14214"/>
    </source>
</evidence>
<evidence type="ECO:0000313" key="2">
    <source>
        <dbReference type="EMBL" id="POS81986.1"/>
    </source>
</evidence>
<protein>
    <recommendedName>
        <fullName evidence="1">Helitron helicase-like domain-containing protein</fullName>
    </recommendedName>
</protein>
<accession>A0A2S4PIV6</accession>
<feature type="non-terminal residue" evidence="2">
    <location>
        <position position="569"/>
    </location>
</feature>
<dbReference type="Proteomes" id="UP000237438">
    <property type="component" value="Unassembled WGS sequence"/>
</dbReference>
<dbReference type="OrthoDB" id="1728974at2759"/>
<feature type="domain" description="Helitron helicase-like" evidence="1">
    <location>
        <begin position="1"/>
        <end position="87"/>
    </location>
</feature>
<dbReference type="STRING" id="225359.A0A2S4PIV6"/>
<dbReference type="InterPro" id="IPR025476">
    <property type="entry name" value="Helitron_helicase-like"/>
</dbReference>
<evidence type="ECO:0000313" key="3">
    <source>
        <dbReference type="Proteomes" id="UP000237438"/>
    </source>
</evidence>
<organism evidence="2 3">
    <name type="scientific">Erysiphe pulchra</name>
    <dbReference type="NCBI Taxonomy" id="225359"/>
    <lineage>
        <taxon>Eukaryota</taxon>
        <taxon>Fungi</taxon>
        <taxon>Dikarya</taxon>
        <taxon>Ascomycota</taxon>
        <taxon>Pezizomycotina</taxon>
        <taxon>Leotiomycetes</taxon>
        <taxon>Erysiphales</taxon>
        <taxon>Erysiphaceae</taxon>
        <taxon>Erysiphe</taxon>
    </lineage>
</organism>
<gene>
    <name evidence="2" type="ORF">EPUL_006755</name>
</gene>
<dbReference type="Pfam" id="PF14214">
    <property type="entry name" value="Helitron_like_N"/>
    <property type="match status" value="1"/>
</dbReference>
<dbReference type="AlphaFoldDB" id="A0A2S4PIV6"/>
<keyword evidence="3" id="KW-1185">Reference proteome</keyword>